<protein>
    <submittedName>
        <fullName evidence="1">Uncharacterized protein</fullName>
    </submittedName>
</protein>
<sequence length="31" mass="3601">MVPRKSLKLTLSLEFKLEKLRASLHSNYLGQ</sequence>
<organism evidence="1 2">
    <name type="scientific">Trichinella zimbabwensis</name>
    <dbReference type="NCBI Taxonomy" id="268475"/>
    <lineage>
        <taxon>Eukaryota</taxon>
        <taxon>Metazoa</taxon>
        <taxon>Ecdysozoa</taxon>
        <taxon>Nematoda</taxon>
        <taxon>Enoplea</taxon>
        <taxon>Dorylaimia</taxon>
        <taxon>Trichinellida</taxon>
        <taxon>Trichinellidae</taxon>
        <taxon>Trichinella</taxon>
    </lineage>
</organism>
<gene>
    <name evidence="1" type="ORF">T11_8383</name>
</gene>
<dbReference type="Proteomes" id="UP000055024">
    <property type="component" value="Unassembled WGS sequence"/>
</dbReference>
<comment type="caution">
    <text evidence="1">The sequence shown here is derived from an EMBL/GenBank/DDBJ whole genome shotgun (WGS) entry which is preliminary data.</text>
</comment>
<proteinExistence type="predicted"/>
<accession>A0A0V1GJ75</accession>
<dbReference type="EMBL" id="JYDP01001520">
    <property type="protein sequence ID" value="KRY98204.1"/>
    <property type="molecule type" value="Genomic_DNA"/>
</dbReference>
<reference evidence="1 2" key="1">
    <citation type="submission" date="2015-01" db="EMBL/GenBank/DDBJ databases">
        <title>Evolution of Trichinella species and genotypes.</title>
        <authorList>
            <person name="Korhonen P.K."/>
            <person name="Edoardo P."/>
            <person name="Giuseppe L.R."/>
            <person name="Gasser R.B."/>
        </authorList>
    </citation>
    <scope>NUCLEOTIDE SEQUENCE [LARGE SCALE GENOMIC DNA]</scope>
    <source>
        <strain evidence="1">ISS1029</strain>
    </source>
</reference>
<keyword evidence="2" id="KW-1185">Reference proteome</keyword>
<evidence type="ECO:0000313" key="1">
    <source>
        <dbReference type="EMBL" id="KRY98204.1"/>
    </source>
</evidence>
<dbReference type="AlphaFoldDB" id="A0A0V1GJ75"/>
<evidence type="ECO:0000313" key="2">
    <source>
        <dbReference type="Proteomes" id="UP000055024"/>
    </source>
</evidence>
<name>A0A0V1GJ75_9BILA</name>